<proteinExistence type="predicted"/>
<dbReference type="EMBL" id="CAJFDI010000004">
    <property type="protein sequence ID" value="CAD5224982.1"/>
    <property type="molecule type" value="Genomic_DNA"/>
</dbReference>
<dbReference type="InterPro" id="IPR037176">
    <property type="entry name" value="Osmotin/thaumatin-like_sf"/>
</dbReference>
<keyword evidence="1" id="KW-0732">Signal</keyword>
<evidence type="ECO:0000256" key="1">
    <source>
        <dbReference type="SAM" id="SignalP"/>
    </source>
</evidence>
<dbReference type="SUPFAM" id="SSF49870">
    <property type="entry name" value="Osmotin, thaumatin-like protein"/>
    <property type="match status" value="1"/>
</dbReference>
<name>A0A1I7RUA6_BURXY</name>
<dbReference type="AlphaFoldDB" id="A0A1I7RUA6"/>
<dbReference type="Proteomes" id="UP000095284">
    <property type="component" value="Unplaced"/>
</dbReference>
<dbReference type="EMBL" id="CAJFCV020000004">
    <property type="protein sequence ID" value="CAG9113986.1"/>
    <property type="molecule type" value="Genomic_DNA"/>
</dbReference>
<dbReference type="Proteomes" id="UP000659654">
    <property type="component" value="Unassembled WGS sequence"/>
</dbReference>
<gene>
    <name evidence="2" type="ORF">BXYJ_LOCUS8316</name>
</gene>
<dbReference type="InterPro" id="IPR006771">
    <property type="entry name" value="CetA-like"/>
</dbReference>
<feature type="signal peptide" evidence="1">
    <location>
        <begin position="1"/>
        <end position="18"/>
    </location>
</feature>
<sequence>MKTLVVAALVLVCAGATTLNVQNNCDDTIHVVRTEGEEQLDYHELSAGDSYSEDYDGGRAMNFKSGLEGKTLAEFTFDAPEGIDYYGLSVTVGFDVGIRLQAPNETLTCFDPDCPDAQPPYEDIPHAVETGGEFTLSFCS</sequence>
<reference evidence="2" key="2">
    <citation type="submission" date="2020-09" db="EMBL/GenBank/DDBJ databases">
        <authorList>
            <person name="Kikuchi T."/>
        </authorList>
    </citation>
    <scope>NUCLEOTIDE SEQUENCE</scope>
    <source>
        <strain evidence="2">Ka4C1</strain>
    </source>
</reference>
<keyword evidence="4" id="KW-1185">Reference proteome</keyword>
<evidence type="ECO:0000313" key="2">
    <source>
        <dbReference type="EMBL" id="CAD5224982.1"/>
    </source>
</evidence>
<dbReference type="Pfam" id="PF04681">
    <property type="entry name" value="Bys1"/>
    <property type="match status" value="1"/>
</dbReference>
<dbReference type="WBParaSite" id="BXY_0431500.1">
    <property type="protein sequence ID" value="BXY_0431500.1"/>
    <property type="gene ID" value="BXY_0431500"/>
</dbReference>
<feature type="chain" id="PRO_5036308659" evidence="1">
    <location>
        <begin position="19"/>
        <end position="140"/>
    </location>
</feature>
<dbReference type="Gene3D" id="2.60.110.10">
    <property type="entry name" value="Thaumatin"/>
    <property type="match status" value="1"/>
</dbReference>
<reference evidence="5" key="1">
    <citation type="submission" date="2016-11" db="UniProtKB">
        <authorList>
            <consortium name="WormBaseParasite"/>
        </authorList>
    </citation>
    <scope>IDENTIFICATION</scope>
</reference>
<dbReference type="SMR" id="A0A1I7RUA6"/>
<protein>
    <submittedName>
        <fullName evidence="2">(pine wood nematode) hypothetical protein</fullName>
    </submittedName>
</protein>
<evidence type="ECO:0000313" key="4">
    <source>
        <dbReference type="Proteomes" id="UP000659654"/>
    </source>
</evidence>
<evidence type="ECO:0000313" key="3">
    <source>
        <dbReference type="Proteomes" id="UP000095284"/>
    </source>
</evidence>
<accession>A0A1I7RUA6</accession>
<dbReference type="Proteomes" id="UP000582659">
    <property type="component" value="Unassembled WGS sequence"/>
</dbReference>
<organism evidence="3 5">
    <name type="scientific">Bursaphelenchus xylophilus</name>
    <name type="common">Pinewood nematode worm</name>
    <name type="synonym">Aphelenchoides xylophilus</name>
    <dbReference type="NCBI Taxonomy" id="6326"/>
    <lineage>
        <taxon>Eukaryota</taxon>
        <taxon>Metazoa</taxon>
        <taxon>Ecdysozoa</taxon>
        <taxon>Nematoda</taxon>
        <taxon>Chromadorea</taxon>
        <taxon>Rhabditida</taxon>
        <taxon>Tylenchina</taxon>
        <taxon>Tylenchomorpha</taxon>
        <taxon>Aphelenchoidea</taxon>
        <taxon>Aphelenchoididae</taxon>
        <taxon>Bursaphelenchus</taxon>
    </lineage>
</organism>
<evidence type="ECO:0000313" key="5">
    <source>
        <dbReference type="WBParaSite" id="BXY_0431500.1"/>
    </source>
</evidence>